<dbReference type="Gene3D" id="3.40.710.10">
    <property type="entry name" value="DD-peptidase/beta-lactamase superfamily"/>
    <property type="match status" value="1"/>
</dbReference>
<evidence type="ECO:0000313" key="4">
    <source>
        <dbReference type="Proteomes" id="UP000285650"/>
    </source>
</evidence>
<organism evidence="3 4">
    <name type="scientific">Bacteroides intestinalis</name>
    <dbReference type="NCBI Taxonomy" id="329854"/>
    <lineage>
        <taxon>Bacteria</taxon>
        <taxon>Pseudomonadati</taxon>
        <taxon>Bacteroidota</taxon>
        <taxon>Bacteroidia</taxon>
        <taxon>Bacteroidales</taxon>
        <taxon>Bacteroidaceae</taxon>
        <taxon>Bacteroides</taxon>
    </lineage>
</organism>
<keyword evidence="3" id="KW-0378">Hydrolase</keyword>
<dbReference type="PANTHER" id="PTHR46825">
    <property type="entry name" value="D-ALANYL-D-ALANINE-CARBOXYPEPTIDASE/ENDOPEPTIDASE AMPH"/>
    <property type="match status" value="1"/>
</dbReference>
<comment type="caution">
    <text evidence="3">The sequence shown here is derived from an EMBL/GenBank/DDBJ whole genome shotgun (WGS) entry which is preliminary data.</text>
</comment>
<dbReference type="RefSeq" id="WP_118220831.1">
    <property type="nucleotide sequence ID" value="NZ_JADNIJ010000007.1"/>
</dbReference>
<dbReference type="InterPro" id="IPR001466">
    <property type="entry name" value="Beta-lactam-related"/>
</dbReference>
<evidence type="ECO:0000259" key="2">
    <source>
        <dbReference type="Pfam" id="PF00144"/>
    </source>
</evidence>
<dbReference type="Pfam" id="PF00144">
    <property type="entry name" value="Beta-lactamase"/>
    <property type="match status" value="1"/>
</dbReference>
<dbReference type="SUPFAM" id="SSF56601">
    <property type="entry name" value="beta-lactamase/transpeptidase-like"/>
    <property type="match status" value="1"/>
</dbReference>
<reference evidence="3 4" key="1">
    <citation type="submission" date="2018-08" db="EMBL/GenBank/DDBJ databases">
        <title>A genome reference for cultivated species of the human gut microbiota.</title>
        <authorList>
            <person name="Zou Y."/>
            <person name="Xue W."/>
            <person name="Luo G."/>
        </authorList>
    </citation>
    <scope>NUCLEOTIDE SEQUENCE [LARGE SCALE GENOMIC DNA]</scope>
    <source>
        <strain evidence="3 4">AM27-17</strain>
    </source>
</reference>
<evidence type="ECO:0000313" key="3">
    <source>
        <dbReference type="EMBL" id="RHE94253.1"/>
    </source>
</evidence>
<feature type="signal peptide" evidence="1">
    <location>
        <begin position="1"/>
        <end position="19"/>
    </location>
</feature>
<dbReference type="EMBL" id="QSKV01000002">
    <property type="protein sequence ID" value="RHE94253.1"/>
    <property type="molecule type" value="Genomic_DNA"/>
</dbReference>
<dbReference type="PANTHER" id="PTHR46825:SF7">
    <property type="entry name" value="D-ALANYL-D-ALANINE CARBOXYPEPTIDASE"/>
    <property type="match status" value="1"/>
</dbReference>
<sequence>MKRYLLLLCLCLSFVYLKAQSNIDTLRLSDYLSTIEQNGQCIGSLAIMKDGKNIYTRRLGKDLLRNKQEIEYPLYRVGSITKMFTAVLIYQEIEKGRLKLEDKLSDYFPEIPRAGDITIYQLLEHTAGLGDYVMKNGTYSWMLSYVPNSDIMEEIIRQGILYEPGTDFKYSNSGYYLLANILRKIHKKAYFEILDEEIIRPLGLFVSASGIISDSDEALPYEKNAAGEWVEVPDFYFLNVMGVGDILSSPENINLFLHALFTGKLISKEYLQIMKPYGDDRHGRGMMYMPYHEHKYYGHTGDTFGVHSIGVYNEQEDISIAVSVNGSTIPFSEFLLGIFDSIYGK</sequence>
<proteinExistence type="predicted"/>
<dbReference type="InterPro" id="IPR012338">
    <property type="entry name" value="Beta-lactam/transpept-like"/>
</dbReference>
<name>A0A414LHV4_9BACE</name>
<accession>A0A414LHV4</accession>
<dbReference type="InterPro" id="IPR050491">
    <property type="entry name" value="AmpC-like"/>
</dbReference>
<dbReference type="Proteomes" id="UP000285650">
    <property type="component" value="Unassembled WGS sequence"/>
</dbReference>
<protein>
    <submittedName>
        <fullName evidence="3">Class A beta-lactamase-related serine hydrolase</fullName>
    </submittedName>
</protein>
<dbReference type="AlphaFoldDB" id="A0A414LHV4"/>
<gene>
    <name evidence="3" type="ORF">DW712_02895</name>
</gene>
<evidence type="ECO:0000256" key="1">
    <source>
        <dbReference type="SAM" id="SignalP"/>
    </source>
</evidence>
<feature type="chain" id="PRO_5019259909" evidence="1">
    <location>
        <begin position="20"/>
        <end position="345"/>
    </location>
</feature>
<feature type="domain" description="Beta-lactamase-related" evidence="2">
    <location>
        <begin position="44"/>
        <end position="328"/>
    </location>
</feature>
<keyword evidence="1" id="KW-0732">Signal</keyword>
<dbReference type="GO" id="GO:0016787">
    <property type="term" value="F:hydrolase activity"/>
    <property type="evidence" value="ECO:0007669"/>
    <property type="project" value="UniProtKB-KW"/>
</dbReference>